<evidence type="ECO:0000259" key="12">
    <source>
        <dbReference type="Pfam" id="PF02225"/>
    </source>
</evidence>
<dbReference type="EMBL" id="FSRK01000001">
    <property type="protein sequence ID" value="SIN89397.1"/>
    <property type="molecule type" value="Genomic_DNA"/>
</dbReference>
<evidence type="ECO:0000256" key="5">
    <source>
        <dbReference type="ARBA" id="ARBA00022670"/>
    </source>
</evidence>
<dbReference type="AlphaFoldDB" id="A0A1N6F2E9"/>
<keyword evidence="15" id="KW-1185">Reference proteome</keyword>
<dbReference type="PANTHER" id="PTHR33478">
    <property type="entry name" value="EXTRACELLULAR METALLOPROTEINASE MEP"/>
    <property type="match status" value="1"/>
</dbReference>
<evidence type="ECO:0000313" key="15">
    <source>
        <dbReference type="Proteomes" id="UP000185207"/>
    </source>
</evidence>
<dbReference type="NCBIfam" id="NF038113">
    <property type="entry name" value="T9SSA_dep_M36"/>
    <property type="match status" value="1"/>
</dbReference>
<dbReference type="InterPro" id="IPR003137">
    <property type="entry name" value="PA_domain"/>
</dbReference>
<evidence type="ECO:0000259" key="13">
    <source>
        <dbReference type="Pfam" id="PF18962"/>
    </source>
</evidence>
<dbReference type="Gene3D" id="1.10.390.10">
    <property type="entry name" value="Neutral Protease Domain 2"/>
    <property type="match status" value="1"/>
</dbReference>
<evidence type="ECO:0000256" key="4">
    <source>
        <dbReference type="ARBA" id="ARBA00022525"/>
    </source>
</evidence>
<keyword evidence="6" id="KW-0479">Metal-binding</keyword>
<dbReference type="InterPro" id="IPR026444">
    <property type="entry name" value="Secre_tail"/>
</dbReference>
<protein>
    <submittedName>
        <fullName evidence="14">Por secretion system C-terminal sorting domain-containing protein</fullName>
    </submittedName>
</protein>
<keyword evidence="9" id="KW-0862">Zinc</keyword>
<feature type="domain" description="Secretion system C-terminal sorting" evidence="13">
    <location>
        <begin position="790"/>
        <end position="864"/>
    </location>
</feature>
<keyword evidence="4" id="KW-0964">Secreted</keyword>
<evidence type="ECO:0000256" key="8">
    <source>
        <dbReference type="ARBA" id="ARBA00022801"/>
    </source>
</evidence>
<evidence type="ECO:0000256" key="9">
    <source>
        <dbReference type="ARBA" id="ARBA00022833"/>
    </source>
</evidence>
<dbReference type="CDD" id="cd09596">
    <property type="entry name" value="M36"/>
    <property type="match status" value="1"/>
</dbReference>
<dbReference type="NCBIfam" id="TIGR04183">
    <property type="entry name" value="Por_Secre_tail"/>
    <property type="match status" value="1"/>
</dbReference>
<dbReference type="Pfam" id="PF18962">
    <property type="entry name" value="Por_Secre_tail"/>
    <property type="match status" value="1"/>
</dbReference>
<dbReference type="SUPFAM" id="SSF52025">
    <property type="entry name" value="PA domain"/>
    <property type="match status" value="1"/>
</dbReference>
<dbReference type="InterPro" id="IPR050371">
    <property type="entry name" value="Fungal_virulence_M36"/>
</dbReference>
<dbReference type="Proteomes" id="UP000185207">
    <property type="component" value="Unassembled WGS sequence"/>
</dbReference>
<evidence type="ECO:0000313" key="14">
    <source>
        <dbReference type="EMBL" id="SIN89397.1"/>
    </source>
</evidence>
<comment type="subcellular location">
    <subcellularLocation>
        <location evidence="2">Secreted</location>
    </subcellularLocation>
</comment>
<gene>
    <name evidence="14" type="ORF">SAMN05444409_1003</name>
</gene>
<dbReference type="PANTHER" id="PTHR33478:SF1">
    <property type="entry name" value="EXTRACELLULAR METALLOPROTEINASE MEP"/>
    <property type="match status" value="1"/>
</dbReference>
<evidence type="ECO:0000256" key="6">
    <source>
        <dbReference type="ARBA" id="ARBA00022723"/>
    </source>
</evidence>
<dbReference type="OrthoDB" id="5377264at2"/>
<name>A0A1N6F2E9_9FLAO</name>
<keyword evidence="7" id="KW-0732">Signal</keyword>
<dbReference type="GO" id="GO:0005615">
    <property type="term" value="C:extracellular space"/>
    <property type="evidence" value="ECO:0007669"/>
    <property type="project" value="InterPro"/>
</dbReference>
<dbReference type="InterPro" id="IPR027268">
    <property type="entry name" value="Peptidase_M4/M1_CTD_sf"/>
</dbReference>
<dbReference type="InterPro" id="IPR046450">
    <property type="entry name" value="PA_dom_sf"/>
</dbReference>
<dbReference type="Pfam" id="PF02128">
    <property type="entry name" value="Peptidase_M36"/>
    <property type="match status" value="1"/>
</dbReference>
<dbReference type="GO" id="GO:0006508">
    <property type="term" value="P:proteolysis"/>
    <property type="evidence" value="ECO:0007669"/>
    <property type="project" value="UniProtKB-KW"/>
</dbReference>
<dbReference type="STRING" id="1416779.SAMN05444409_1003"/>
<dbReference type="Gene3D" id="3.10.170.10">
    <property type="match status" value="1"/>
</dbReference>
<comment type="similarity">
    <text evidence="3">Belongs to the peptidase M36 family.</text>
</comment>
<evidence type="ECO:0000256" key="1">
    <source>
        <dbReference type="ARBA" id="ARBA00001947"/>
    </source>
</evidence>
<comment type="cofactor">
    <cofactor evidence="1">
        <name>Zn(2+)</name>
        <dbReference type="ChEBI" id="CHEBI:29105"/>
    </cofactor>
</comment>
<keyword evidence="5" id="KW-0645">Protease</keyword>
<dbReference type="Pfam" id="PF02225">
    <property type="entry name" value="PA"/>
    <property type="match status" value="1"/>
</dbReference>
<reference evidence="15" key="1">
    <citation type="submission" date="2016-11" db="EMBL/GenBank/DDBJ databases">
        <authorList>
            <person name="Varghese N."/>
            <person name="Submissions S."/>
        </authorList>
    </citation>
    <scope>NUCLEOTIDE SEQUENCE [LARGE SCALE GENOMIC DNA]</scope>
    <source>
        <strain evidence="15">DSM 27623</strain>
    </source>
</reference>
<keyword evidence="8" id="KW-0378">Hydrolase</keyword>
<dbReference type="PRINTS" id="PR00999">
    <property type="entry name" value="FUNGALYSIN"/>
</dbReference>
<organism evidence="14 15">
    <name type="scientific">Epilithonimonas zeae</name>
    <dbReference type="NCBI Taxonomy" id="1416779"/>
    <lineage>
        <taxon>Bacteria</taxon>
        <taxon>Pseudomonadati</taxon>
        <taxon>Bacteroidota</taxon>
        <taxon>Flavobacteriia</taxon>
        <taxon>Flavobacteriales</taxon>
        <taxon>Weeksellaceae</taxon>
        <taxon>Chryseobacterium group</taxon>
        <taxon>Epilithonimonas</taxon>
    </lineage>
</organism>
<dbReference type="InterPro" id="IPR001842">
    <property type="entry name" value="Peptidase_M36"/>
</dbReference>
<keyword evidence="11" id="KW-0865">Zymogen</keyword>
<sequence length="865" mass="93654">MKINQLTKSAGIGVFFLFANLNAQSNEQAIRSFIKNDISFRNISNADFKIQNEDKSSSLNAEIVNIQQYYNNTPIYKSLAKAVVRDGKVISLNNNFRQIGSNSIIADKIDKSEALSTALRSADIKDTGFELLDENSGDLINLPDNQVASIRFYFERNNSLIPAQLFFINQTKENKFYGILVSLTDGEILEKNNMIDECKFEDNHFSGDTESTSNHLLTHFNTSVTNKNQAKAVTDASYNVFPFPLEAPTFGSRVIVTNPWDLTVSPEGWHSNGSTNYTNTYGNNVLAYVDNSGTNSFGFSPSSSTSGNLTFDFPFAESPSLSAYENRASAVTNLFYANNMIHDIMYKFGFTEMSRNFQTNNFEKGGSGNDAVRAEAFDGSGYNNANFASGYEILNGNGSYTTQAPRMQMYLWNSGVTINTRLFYTDPVLATRPPVNTGSANYGRQLMETGITADIVIPPVANGCTAMAAGSLSGKIAMVNAITSGGCGFNVKAKTMQDAGAIGLIVHRTTSNTISNMSVSNVTNVSIPSIMIPKDEGDFITSEITAGRTVNVNLKNLAVGYKNSSFDNGVMIHEYGHGISNRLTGQGYSCLTNLEQMGEGWSDFFALMLTNSPNASATAGRGIGTYSSNAPTTAGGIRQYRYTTDMTINPHTYADTNTTGGQPHAVGEIWATMLWDLHWKMAEKYGYNSDVTASATSGSAKVLQLVMDGLKLQPCNPNFVSGRDAILQADQLAGGVDNCLIWNVFARRGLGLNASAGTAASISDQVEDFSVPAGCVLGTEDIAKNKAFGIYPNPAKGEFFIKTAPTVGNNTIKVEVLDMNGKLVKSLERKKNSSDSISTKGLTKGTYLVVITENGKSNAEKLIVE</sequence>
<evidence type="ECO:0000256" key="3">
    <source>
        <dbReference type="ARBA" id="ARBA00006006"/>
    </source>
</evidence>
<dbReference type="CDD" id="cd04818">
    <property type="entry name" value="PA_subtilisin_1"/>
    <property type="match status" value="1"/>
</dbReference>
<evidence type="ECO:0000256" key="10">
    <source>
        <dbReference type="ARBA" id="ARBA00023049"/>
    </source>
</evidence>
<dbReference type="Gene3D" id="3.50.30.30">
    <property type="match status" value="1"/>
</dbReference>
<evidence type="ECO:0000256" key="11">
    <source>
        <dbReference type="ARBA" id="ARBA00023145"/>
    </source>
</evidence>
<evidence type="ECO:0000256" key="2">
    <source>
        <dbReference type="ARBA" id="ARBA00004613"/>
    </source>
</evidence>
<evidence type="ECO:0000256" key="7">
    <source>
        <dbReference type="ARBA" id="ARBA00022729"/>
    </source>
</evidence>
<dbReference type="GO" id="GO:0004222">
    <property type="term" value="F:metalloendopeptidase activity"/>
    <property type="evidence" value="ECO:0007669"/>
    <property type="project" value="InterPro"/>
</dbReference>
<proteinExistence type="inferred from homology"/>
<dbReference type="RefSeq" id="WP_074233750.1">
    <property type="nucleotide sequence ID" value="NZ_FSRK01000001.1"/>
</dbReference>
<dbReference type="GO" id="GO:0008270">
    <property type="term" value="F:zinc ion binding"/>
    <property type="evidence" value="ECO:0007669"/>
    <property type="project" value="InterPro"/>
</dbReference>
<accession>A0A1N6F2E9</accession>
<feature type="domain" description="PA" evidence="12">
    <location>
        <begin position="452"/>
        <end position="538"/>
    </location>
</feature>
<keyword evidence="10" id="KW-0482">Metalloprotease</keyword>
<dbReference type="SUPFAM" id="SSF55486">
    <property type="entry name" value="Metalloproteases ('zincins'), catalytic domain"/>
    <property type="match status" value="1"/>
</dbReference>